<keyword evidence="3" id="KW-0342">GTP-binding</keyword>
<evidence type="ECO:0000313" key="8">
    <source>
        <dbReference type="EnsemblMetazoa" id="CapteP144428"/>
    </source>
</evidence>
<dbReference type="EMBL" id="AMQN01027788">
    <property type="status" value="NOT_ANNOTATED_CDS"/>
    <property type="molecule type" value="Genomic_DNA"/>
</dbReference>
<evidence type="ECO:0000256" key="3">
    <source>
        <dbReference type="ARBA" id="ARBA00023134"/>
    </source>
</evidence>
<reference evidence="7 9" key="2">
    <citation type="journal article" date="2013" name="Nature">
        <title>Insights into bilaterian evolution from three spiralian genomes.</title>
        <authorList>
            <person name="Simakov O."/>
            <person name="Marletaz F."/>
            <person name="Cho S.J."/>
            <person name="Edsinger-Gonzales E."/>
            <person name="Havlak P."/>
            <person name="Hellsten U."/>
            <person name="Kuo D.H."/>
            <person name="Larsson T."/>
            <person name="Lv J."/>
            <person name="Arendt D."/>
            <person name="Savage R."/>
            <person name="Osoegawa K."/>
            <person name="de Jong P."/>
            <person name="Grimwood J."/>
            <person name="Chapman J.A."/>
            <person name="Shapiro H."/>
            <person name="Aerts A."/>
            <person name="Otillar R.P."/>
            <person name="Terry A.Y."/>
            <person name="Boore J.L."/>
            <person name="Grigoriev I.V."/>
            <person name="Lindberg D.R."/>
            <person name="Seaver E.C."/>
            <person name="Weisblat D.A."/>
            <person name="Putnam N.H."/>
            <person name="Rokhsar D.S."/>
        </authorList>
    </citation>
    <scope>NUCLEOTIDE SEQUENCE</scope>
    <source>
        <strain evidence="7 9">I ESC-2004</strain>
    </source>
</reference>
<dbReference type="GO" id="GO:0005525">
    <property type="term" value="F:GTP binding"/>
    <property type="evidence" value="ECO:0007669"/>
    <property type="project" value="UniProtKB-KW"/>
</dbReference>
<evidence type="ECO:0000256" key="2">
    <source>
        <dbReference type="ARBA" id="ARBA00022801"/>
    </source>
</evidence>
<evidence type="ECO:0000313" key="9">
    <source>
        <dbReference type="Proteomes" id="UP000014760"/>
    </source>
</evidence>
<feature type="domain" description="GB1/RHD3-type G" evidence="6">
    <location>
        <begin position="1"/>
        <end position="159"/>
    </location>
</feature>
<accession>R7TTU3</accession>
<dbReference type="EMBL" id="AMQN01027787">
    <property type="status" value="NOT_ANNOTATED_CDS"/>
    <property type="molecule type" value="Genomic_DNA"/>
</dbReference>
<evidence type="ECO:0000256" key="4">
    <source>
        <dbReference type="PROSITE-ProRule" id="PRU01052"/>
    </source>
</evidence>
<dbReference type="EnsemblMetazoa" id="CapteT144428">
    <property type="protein sequence ID" value="CapteP144428"/>
    <property type="gene ID" value="CapteG144428"/>
</dbReference>
<protein>
    <recommendedName>
        <fullName evidence="6">GB1/RHD3-type G domain-containing protein</fullName>
    </recommendedName>
</protein>
<keyword evidence="5" id="KW-0472">Membrane</keyword>
<keyword evidence="1" id="KW-0547">Nucleotide-binding</keyword>
<evidence type="ECO:0000256" key="5">
    <source>
        <dbReference type="SAM" id="Phobius"/>
    </source>
</evidence>
<dbReference type="SUPFAM" id="SSF52540">
    <property type="entry name" value="P-loop containing nucleoside triphosphate hydrolases"/>
    <property type="match status" value="1"/>
</dbReference>
<reference evidence="8" key="3">
    <citation type="submission" date="2015-06" db="UniProtKB">
        <authorList>
            <consortium name="EnsemblMetazoa"/>
        </authorList>
    </citation>
    <scope>IDENTIFICATION</scope>
</reference>
<dbReference type="InterPro" id="IPR030386">
    <property type="entry name" value="G_GB1_RHD3_dom"/>
</dbReference>
<dbReference type="InterPro" id="IPR027417">
    <property type="entry name" value="P-loop_NTPase"/>
</dbReference>
<gene>
    <name evidence="7" type="ORF">CAPTEDRAFT_144428</name>
</gene>
<dbReference type="OMA" id="HYSIGME"/>
<feature type="transmembrane region" description="Helical" evidence="5">
    <location>
        <begin position="336"/>
        <end position="357"/>
    </location>
</feature>
<keyword evidence="5" id="KW-1133">Transmembrane helix</keyword>
<dbReference type="Proteomes" id="UP000014760">
    <property type="component" value="Unassembled WGS sequence"/>
</dbReference>
<dbReference type="Pfam" id="PF02263">
    <property type="entry name" value="GBP"/>
    <property type="match status" value="1"/>
</dbReference>
<name>R7TTU3_CAPTE</name>
<keyword evidence="2" id="KW-0378">Hydrolase</keyword>
<organism evidence="7">
    <name type="scientific">Capitella teleta</name>
    <name type="common">Polychaete worm</name>
    <dbReference type="NCBI Taxonomy" id="283909"/>
    <lineage>
        <taxon>Eukaryota</taxon>
        <taxon>Metazoa</taxon>
        <taxon>Spiralia</taxon>
        <taxon>Lophotrochozoa</taxon>
        <taxon>Annelida</taxon>
        <taxon>Polychaeta</taxon>
        <taxon>Sedentaria</taxon>
        <taxon>Scolecida</taxon>
        <taxon>Capitellidae</taxon>
        <taxon>Capitella</taxon>
    </lineage>
</organism>
<evidence type="ECO:0000256" key="1">
    <source>
        <dbReference type="ARBA" id="ARBA00022741"/>
    </source>
</evidence>
<evidence type="ECO:0000259" key="6">
    <source>
        <dbReference type="PROSITE" id="PS51715"/>
    </source>
</evidence>
<keyword evidence="5" id="KW-0812">Transmembrane</keyword>
<dbReference type="InterPro" id="IPR015894">
    <property type="entry name" value="Guanylate-bd_N"/>
</dbReference>
<dbReference type="AlphaFoldDB" id="R7TTU3"/>
<dbReference type="GO" id="GO:0003924">
    <property type="term" value="F:GTPase activity"/>
    <property type="evidence" value="ECO:0007669"/>
    <property type="project" value="InterPro"/>
</dbReference>
<dbReference type="PANTHER" id="PTHR10751">
    <property type="entry name" value="GUANYLATE BINDING PROTEIN"/>
    <property type="match status" value="1"/>
</dbReference>
<sequence>FDSQSTVKECATIFALSTMISSVQVYNIAQNIQEDDLQHLQFFTEYGRLAMEGNEAKPFQHLHFLVRDWQNPYEYEYGEKGGKMLLQNRLENQNYHHKEHRQIREAIRSCFERIGCFLLPYPGKHVATNQKFEGHFADIDEDFKEHVKHFVPLLLSPQNLVVKEIQGKKITGEELVGYFKAYIEIYKGDKIPEPVTVLEATAKVNNLAAVDKAKKMYAVKMEAVCQQYVEPDALTDIHHRMKNTTIEDFNSVIKMGGSKFSKAYEEQLRTDLDGRLRYYTKLNASNQGLLSKWSPTILKVLRVGGSITEATVAGIGASTALAEAGVVIGAGLGASAAAVAAPIVVGAAGGAGCYMLLKKVSVRFMT</sequence>
<dbReference type="Gene3D" id="3.40.50.300">
    <property type="entry name" value="P-loop containing nucleotide triphosphate hydrolases"/>
    <property type="match status" value="1"/>
</dbReference>
<feature type="non-terminal residue" evidence="7">
    <location>
        <position position="1"/>
    </location>
</feature>
<dbReference type="EMBL" id="KB308681">
    <property type="protein sequence ID" value="ELT97037.1"/>
    <property type="molecule type" value="Genomic_DNA"/>
</dbReference>
<evidence type="ECO:0000313" key="7">
    <source>
        <dbReference type="EMBL" id="ELT97037.1"/>
    </source>
</evidence>
<comment type="similarity">
    <text evidence="4">Belongs to the TRAFAC class dynamin-like GTPase superfamily. GB1/RHD3 GTPase family.</text>
</comment>
<dbReference type="InterPro" id="IPR003191">
    <property type="entry name" value="Guanylate-bd/ATL_C"/>
</dbReference>
<keyword evidence="9" id="KW-1185">Reference proteome</keyword>
<dbReference type="HOGENOM" id="CLU_021447_2_0_1"/>
<dbReference type="SUPFAM" id="SSF48340">
    <property type="entry name" value="Interferon-induced guanylate-binding protein 1 (GBP1), C-terminal domain"/>
    <property type="match status" value="1"/>
</dbReference>
<dbReference type="STRING" id="283909.R7TTU3"/>
<reference evidence="9" key="1">
    <citation type="submission" date="2012-12" db="EMBL/GenBank/DDBJ databases">
        <authorList>
            <person name="Hellsten U."/>
            <person name="Grimwood J."/>
            <person name="Chapman J.A."/>
            <person name="Shapiro H."/>
            <person name="Aerts A."/>
            <person name="Otillar R.P."/>
            <person name="Terry A.Y."/>
            <person name="Boore J.L."/>
            <person name="Simakov O."/>
            <person name="Marletaz F."/>
            <person name="Cho S.-J."/>
            <person name="Edsinger-Gonzales E."/>
            <person name="Havlak P."/>
            <person name="Kuo D.-H."/>
            <person name="Larsson T."/>
            <person name="Lv J."/>
            <person name="Arendt D."/>
            <person name="Savage R."/>
            <person name="Osoegawa K."/>
            <person name="de Jong P."/>
            <person name="Lindberg D.R."/>
            <person name="Seaver E.C."/>
            <person name="Weisblat D.A."/>
            <person name="Putnam N.H."/>
            <person name="Grigoriev I.V."/>
            <person name="Rokhsar D.S."/>
        </authorList>
    </citation>
    <scope>NUCLEOTIDE SEQUENCE</scope>
    <source>
        <strain evidence="9">I ESC-2004</strain>
    </source>
</reference>
<dbReference type="PROSITE" id="PS51715">
    <property type="entry name" value="G_GB1_RHD3"/>
    <property type="match status" value="1"/>
</dbReference>
<dbReference type="Gene3D" id="1.20.58.420">
    <property type="entry name" value="AHSP"/>
    <property type="match status" value="1"/>
</dbReference>
<proteinExistence type="inferred from homology"/>
<dbReference type="InterPro" id="IPR036543">
    <property type="entry name" value="Guanylate-bd_C_sf"/>
</dbReference>
<dbReference type="Pfam" id="PF02841">
    <property type="entry name" value="GBP_C"/>
    <property type="match status" value="1"/>
</dbReference>
<dbReference type="OrthoDB" id="7788754at2759"/>